<dbReference type="Proteomes" id="UP000829116">
    <property type="component" value="Chromosome"/>
</dbReference>
<dbReference type="Gene3D" id="3.40.630.30">
    <property type="match status" value="1"/>
</dbReference>
<evidence type="ECO:0000256" key="2">
    <source>
        <dbReference type="ARBA" id="ARBA00023315"/>
    </source>
</evidence>
<evidence type="ECO:0000259" key="3">
    <source>
        <dbReference type="PROSITE" id="PS51186"/>
    </source>
</evidence>
<dbReference type="InterPro" id="IPR016181">
    <property type="entry name" value="Acyl_CoA_acyltransferase"/>
</dbReference>
<dbReference type="CDD" id="cd04301">
    <property type="entry name" value="NAT_SF"/>
    <property type="match status" value="1"/>
</dbReference>
<accession>A0A9Q8Q3U1</accession>
<keyword evidence="2" id="KW-0012">Acyltransferase</keyword>
<evidence type="ECO:0000313" key="4">
    <source>
        <dbReference type="EMBL" id="UNH31462.1"/>
    </source>
</evidence>
<keyword evidence="1" id="KW-0808">Transferase</keyword>
<dbReference type="SUPFAM" id="SSF55729">
    <property type="entry name" value="Acyl-CoA N-acyltransferases (Nat)"/>
    <property type="match status" value="1"/>
</dbReference>
<gene>
    <name evidence="4" type="ORF">MNY72_03900</name>
</gene>
<dbReference type="InterPro" id="IPR000182">
    <property type="entry name" value="GNAT_dom"/>
</dbReference>
<protein>
    <submittedName>
        <fullName evidence="4">GNAT family N-acetyltransferase</fullName>
    </submittedName>
</protein>
<name>A0A9Q8Q3U1_9GAMM</name>
<organism evidence="4 5">
    <name type="scientific">Moellerella wisconsensis</name>
    <dbReference type="NCBI Taxonomy" id="158849"/>
    <lineage>
        <taxon>Bacteria</taxon>
        <taxon>Pseudomonadati</taxon>
        <taxon>Pseudomonadota</taxon>
        <taxon>Gammaproteobacteria</taxon>
        <taxon>Enterobacterales</taxon>
        <taxon>Morganellaceae</taxon>
        <taxon>Moellerella</taxon>
    </lineage>
</organism>
<evidence type="ECO:0000256" key="1">
    <source>
        <dbReference type="ARBA" id="ARBA00022679"/>
    </source>
</evidence>
<dbReference type="RefSeq" id="WP_241542466.1">
    <property type="nucleotide sequence ID" value="NZ_CAWQWN010000001.1"/>
</dbReference>
<dbReference type="PANTHER" id="PTHR43800">
    <property type="entry name" value="PEPTIDYL-LYSINE N-ACETYLTRANSFERASE YJAB"/>
    <property type="match status" value="1"/>
</dbReference>
<dbReference type="PANTHER" id="PTHR43800:SF1">
    <property type="entry name" value="PEPTIDYL-LYSINE N-ACETYLTRANSFERASE YJAB"/>
    <property type="match status" value="1"/>
</dbReference>
<reference evidence="4" key="1">
    <citation type="submission" date="2022-03" db="EMBL/GenBank/DDBJ databases">
        <title>ESBL-producing Moellerella wisconsensis and Escherichia marmotae isolated from wild game meat.</title>
        <authorList>
            <person name="Biggel M."/>
        </authorList>
    </citation>
    <scope>NUCLEOTIDE SEQUENCE</scope>
    <source>
        <strain evidence="4">W51</strain>
    </source>
</reference>
<dbReference type="Pfam" id="PF13508">
    <property type="entry name" value="Acetyltransf_7"/>
    <property type="match status" value="1"/>
</dbReference>
<dbReference type="EMBL" id="CP093245">
    <property type="protein sequence ID" value="UNH31462.1"/>
    <property type="molecule type" value="Genomic_DNA"/>
</dbReference>
<dbReference type="PROSITE" id="PS51186">
    <property type="entry name" value="GNAT"/>
    <property type="match status" value="1"/>
</dbReference>
<dbReference type="GO" id="GO:0016747">
    <property type="term" value="F:acyltransferase activity, transferring groups other than amino-acyl groups"/>
    <property type="evidence" value="ECO:0007669"/>
    <property type="project" value="InterPro"/>
</dbReference>
<dbReference type="AlphaFoldDB" id="A0A9Q8Q3U1"/>
<feature type="domain" description="N-acetyltransferase" evidence="3">
    <location>
        <begin position="29"/>
        <end position="181"/>
    </location>
</feature>
<evidence type="ECO:0000313" key="5">
    <source>
        <dbReference type="Proteomes" id="UP000829116"/>
    </source>
</evidence>
<proteinExistence type="predicted"/>
<sequence length="204" mass="24432">MTQYFMKLAINRVYKLYYLVIYLAGENEVKIKRVQRTDITDFNQINELYEHAFPLHEQRTYAGRVSILADPSFYLLHISDKEQFIGFIGCWSVGNYFYIEHIAIHAKLRGKGYGQKVLKNFCGQYKNIILEIDPLTTDIARQRLRFYQHCGFQINSCQHTHPNYRKEYEPHELILLTYPHKITESEYQYFDHILKTIIMAKEYL</sequence>